<dbReference type="InterPro" id="IPR013328">
    <property type="entry name" value="6PGD_dom2"/>
</dbReference>
<evidence type="ECO:0000259" key="8">
    <source>
        <dbReference type="Pfam" id="PF03446"/>
    </source>
</evidence>
<comment type="caution">
    <text evidence="9">The sequence shown here is derived from an EMBL/GenBank/DDBJ whole genome shotgun (WGS) entry which is preliminary data.</text>
</comment>
<sequence>MVIWEITWPKNMLKKGYPLMVYDVVPESVNIAKEAGASVATSPAEVAANTNRIITMLPATQHVQEVYTGKNGIFSTVQKDSILIDSSTIDPAVSQEMAALAKEKGASYLDAPVSGGVNAARDGILTFMVGGPEDHFTIAKGLLDNMGKNVVHCGAVGMGQAVKICNNMLLAISMIGTSEAMNLGTRILDWLKMLPRQQSLRHQWAVWHIRYTG</sequence>
<dbReference type="EMBL" id="JARBDR010000793">
    <property type="protein sequence ID" value="KAJ8307117.1"/>
    <property type="molecule type" value="Genomic_DNA"/>
</dbReference>
<organism evidence="9 10">
    <name type="scientific">Tegillarca granosa</name>
    <name type="common">Malaysian cockle</name>
    <name type="synonym">Anadara granosa</name>
    <dbReference type="NCBI Taxonomy" id="220873"/>
    <lineage>
        <taxon>Eukaryota</taxon>
        <taxon>Metazoa</taxon>
        <taxon>Spiralia</taxon>
        <taxon>Lophotrochozoa</taxon>
        <taxon>Mollusca</taxon>
        <taxon>Bivalvia</taxon>
        <taxon>Autobranchia</taxon>
        <taxon>Pteriomorphia</taxon>
        <taxon>Arcoida</taxon>
        <taxon>Arcoidea</taxon>
        <taxon>Arcidae</taxon>
        <taxon>Tegillarca</taxon>
    </lineage>
</organism>
<dbReference type="Proteomes" id="UP001217089">
    <property type="component" value="Unassembled WGS sequence"/>
</dbReference>
<dbReference type="PANTHER" id="PTHR22981">
    <property type="entry name" value="3-HYDROXYISOBUTYRATE DEHYDROGENASE-RELATED"/>
    <property type="match status" value="1"/>
</dbReference>
<gene>
    <name evidence="9" type="ORF">KUTeg_015201</name>
</gene>
<keyword evidence="6" id="KW-0520">NAD</keyword>
<reference evidence="9 10" key="1">
    <citation type="submission" date="2022-12" db="EMBL/GenBank/DDBJ databases">
        <title>Chromosome-level genome of Tegillarca granosa.</title>
        <authorList>
            <person name="Kim J."/>
        </authorList>
    </citation>
    <scope>NUCLEOTIDE SEQUENCE [LARGE SCALE GENOMIC DNA]</scope>
    <source>
        <strain evidence="9">Teg-2019</strain>
        <tissue evidence="9">Adductor muscle</tissue>
    </source>
</reference>
<keyword evidence="5" id="KW-0560">Oxidoreductase</keyword>
<feature type="domain" description="6-phosphogluconate dehydrogenase NADP-binding" evidence="8">
    <location>
        <begin position="10"/>
        <end position="154"/>
    </location>
</feature>
<dbReference type="InterPro" id="IPR036291">
    <property type="entry name" value="NAD(P)-bd_dom_sf"/>
</dbReference>
<evidence type="ECO:0000256" key="3">
    <source>
        <dbReference type="ARBA" id="ARBA00012991"/>
    </source>
</evidence>
<protein>
    <recommendedName>
        <fullName evidence="3">3-hydroxyisobutyrate dehydrogenase</fullName>
        <ecNumber evidence="3">1.1.1.31</ecNumber>
    </recommendedName>
</protein>
<dbReference type="PANTHER" id="PTHR22981:SF7">
    <property type="entry name" value="3-HYDROXYISOBUTYRATE DEHYDROGENASE, MITOCHONDRIAL"/>
    <property type="match status" value="1"/>
</dbReference>
<dbReference type="EC" id="1.1.1.31" evidence="3"/>
<dbReference type="SUPFAM" id="SSF48179">
    <property type="entry name" value="6-phosphogluconate dehydrogenase C-terminal domain-like"/>
    <property type="match status" value="1"/>
</dbReference>
<evidence type="ECO:0000256" key="5">
    <source>
        <dbReference type="ARBA" id="ARBA00023002"/>
    </source>
</evidence>
<evidence type="ECO:0000256" key="6">
    <source>
        <dbReference type="ARBA" id="ARBA00023027"/>
    </source>
</evidence>
<evidence type="ECO:0000313" key="10">
    <source>
        <dbReference type="Proteomes" id="UP001217089"/>
    </source>
</evidence>
<dbReference type="Gene3D" id="3.40.50.720">
    <property type="entry name" value="NAD(P)-binding Rossmann-like Domain"/>
    <property type="match status" value="1"/>
</dbReference>
<dbReference type="Pfam" id="PF03446">
    <property type="entry name" value="NAD_binding_2"/>
    <property type="match status" value="1"/>
</dbReference>
<accession>A0ABQ9EPF4</accession>
<evidence type="ECO:0000256" key="2">
    <source>
        <dbReference type="ARBA" id="ARBA00006013"/>
    </source>
</evidence>
<evidence type="ECO:0000313" key="9">
    <source>
        <dbReference type="EMBL" id="KAJ8307117.1"/>
    </source>
</evidence>
<comment type="similarity">
    <text evidence="2">Belongs to the HIBADH-related family. 3-hydroxyisobutyrate dehydrogenase subfamily.</text>
</comment>
<evidence type="ECO:0000256" key="4">
    <source>
        <dbReference type="ARBA" id="ARBA00022456"/>
    </source>
</evidence>
<dbReference type="Gene3D" id="1.10.1040.10">
    <property type="entry name" value="N-(1-d-carboxylethyl)-l-norvaline Dehydrogenase, domain 2"/>
    <property type="match status" value="1"/>
</dbReference>
<dbReference type="InterPro" id="IPR008927">
    <property type="entry name" value="6-PGluconate_DH-like_C_sf"/>
</dbReference>
<comment type="catalytic activity">
    <reaction evidence="7">
        <text>3-hydroxy-2-methylpropanoate + NAD(+) = 2-methyl-3-oxopropanoate + NADH + H(+)</text>
        <dbReference type="Rhea" id="RHEA:17681"/>
        <dbReference type="ChEBI" id="CHEBI:11805"/>
        <dbReference type="ChEBI" id="CHEBI:15378"/>
        <dbReference type="ChEBI" id="CHEBI:57540"/>
        <dbReference type="ChEBI" id="CHEBI:57700"/>
        <dbReference type="ChEBI" id="CHEBI:57945"/>
        <dbReference type="EC" id="1.1.1.31"/>
    </reaction>
</comment>
<keyword evidence="10" id="KW-1185">Reference proteome</keyword>
<name>A0ABQ9EPF4_TEGGR</name>
<dbReference type="SUPFAM" id="SSF51735">
    <property type="entry name" value="NAD(P)-binding Rossmann-fold domains"/>
    <property type="match status" value="1"/>
</dbReference>
<evidence type="ECO:0000256" key="1">
    <source>
        <dbReference type="ARBA" id="ARBA00005109"/>
    </source>
</evidence>
<comment type="pathway">
    <text evidence="1">Amino-acid degradation; L-valine degradation.</text>
</comment>
<evidence type="ECO:0000256" key="7">
    <source>
        <dbReference type="ARBA" id="ARBA00049197"/>
    </source>
</evidence>
<dbReference type="InterPro" id="IPR006115">
    <property type="entry name" value="6PGDH_NADP-bd"/>
</dbReference>
<keyword evidence="4" id="KW-0101">Branched-chain amino acid catabolism</keyword>
<proteinExistence type="inferred from homology"/>